<sequence length="88" mass="9315">MTTAETLPVRQITQLHARWQDNGDGVPGTFQLSVLLDDGAQEVVAVADVRDIEALLPLLTGGAESAVLDLERGAVIIGGVGLPIRRRT</sequence>
<gene>
    <name evidence="1" type="ORF">ACFPBZ_06430</name>
</gene>
<dbReference type="Proteomes" id="UP001595947">
    <property type="component" value="Unassembled WGS sequence"/>
</dbReference>
<protein>
    <submittedName>
        <fullName evidence="1">Uncharacterized protein</fullName>
    </submittedName>
</protein>
<accession>A0ABV9YHL7</accession>
<dbReference type="RefSeq" id="WP_378035188.1">
    <property type="nucleotide sequence ID" value="NZ_JBHSIV010000005.1"/>
</dbReference>
<organism evidence="1 2">
    <name type="scientific">Actinomycetospora atypica</name>
    <dbReference type="NCBI Taxonomy" id="1290095"/>
    <lineage>
        <taxon>Bacteria</taxon>
        <taxon>Bacillati</taxon>
        <taxon>Actinomycetota</taxon>
        <taxon>Actinomycetes</taxon>
        <taxon>Pseudonocardiales</taxon>
        <taxon>Pseudonocardiaceae</taxon>
        <taxon>Actinomycetospora</taxon>
    </lineage>
</organism>
<evidence type="ECO:0000313" key="1">
    <source>
        <dbReference type="EMBL" id="MFC5061834.1"/>
    </source>
</evidence>
<reference evidence="2" key="1">
    <citation type="journal article" date="2019" name="Int. J. Syst. Evol. Microbiol.">
        <title>The Global Catalogue of Microorganisms (GCM) 10K type strain sequencing project: providing services to taxonomists for standard genome sequencing and annotation.</title>
        <authorList>
            <consortium name="The Broad Institute Genomics Platform"/>
            <consortium name="The Broad Institute Genome Sequencing Center for Infectious Disease"/>
            <person name="Wu L."/>
            <person name="Ma J."/>
        </authorList>
    </citation>
    <scope>NUCLEOTIDE SEQUENCE [LARGE SCALE GENOMIC DNA]</scope>
    <source>
        <strain evidence="2">CGMCC 4.7093</strain>
    </source>
</reference>
<name>A0ABV9YHL7_9PSEU</name>
<keyword evidence="2" id="KW-1185">Reference proteome</keyword>
<dbReference type="EMBL" id="JBHSIV010000005">
    <property type="protein sequence ID" value="MFC5061834.1"/>
    <property type="molecule type" value="Genomic_DNA"/>
</dbReference>
<proteinExistence type="predicted"/>
<comment type="caution">
    <text evidence="1">The sequence shown here is derived from an EMBL/GenBank/DDBJ whole genome shotgun (WGS) entry which is preliminary data.</text>
</comment>
<evidence type="ECO:0000313" key="2">
    <source>
        <dbReference type="Proteomes" id="UP001595947"/>
    </source>
</evidence>